<gene>
    <name evidence="1" type="ORF">YASMINEVIRUS_1218</name>
</gene>
<sequence length="596" mass="68062">MSVDTKSQIVEGNADKADKSDIKIVSKSPYVRIPDHLYQRILAQLKDLETSLNIEILLAIENGSRLTGLNHDESDCDIRFVFRYRDAVLNSVTGRELIDAPDTLEGFSSDKMLDWQGWCVDKAIKSLKSSNPSIIEWLNSDVIYISVGSFREDCRAILNKMHNVKSLYYHYLNMAKKNWDAFIKDKQKILYKKYLYVLRPLLMLVYIQSDDYATLKESEPVINDFYRLLTVIESKKSAVAEYNLNPELLVEVSLLIQFKQTDKTFEGAPLKTLDTWISAFFEYEQSRVDAQPTSKSDTLVFQALNSTREKVMNEYRKIVALSGRSNVINRNDYLSLFGQYTMYIWLIQHPGKHSGEAPQNIMNLIKEIDIDPGLSQWISEIATTKTEMSNITVQETEAGAEEGKSSDTAESTVTKRIDHTVMFLKHLREFVSNVSSMGFGSDLAGNQARSFEGTLGELSALITTVEAGDSIVRDDLIEFCHRHYLSLLWLINSKQNARNLPKDVFSDKDFTTVVPKTVADACHDVVTKLKPKYMVRVDKKYHAMIEADLSKYSEYVNTTCAKYGRKKEIDKQAMFKGSFQSVDPKEFLVLSRKYTL</sequence>
<dbReference type="PANTHER" id="PTHR34817">
    <property type="entry name" value="NUCLEOTIDYLTRANSFERASE"/>
    <property type="match status" value="1"/>
</dbReference>
<organism evidence="1 2">
    <name type="scientific">Yasminevirus sp. GU-2018</name>
    <dbReference type="NCBI Taxonomy" id="2420051"/>
    <lineage>
        <taxon>Viruses</taxon>
        <taxon>Varidnaviria</taxon>
        <taxon>Bamfordvirae</taxon>
        <taxon>Nucleocytoviricota</taxon>
        <taxon>Megaviricetes</taxon>
        <taxon>Imitervirales</taxon>
        <taxon>Mimiviridae</taxon>
        <taxon>Klosneuvirinae</taxon>
        <taxon>Yasminevirus</taxon>
        <taxon>Yasminevirus saudimassiliense</taxon>
    </lineage>
</organism>
<dbReference type="Pfam" id="PF10127">
    <property type="entry name" value="RlaP"/>
    <property type="match status" value="1"/>
</dbReference>
<dbReference type="EMBL" id="UPSH01000001">
    <property type="protein sequence ID" value="VBB18687.1"/>
    <property type="molecule type" value="Genomic_DNA"/>
</dbReference>
<evidence type="ECO:0000313" key="2">
    <source>
        <dbReference type="Proteomes" id="UP000594342"/>
    </source>
</evidence>
<accession>A0A5K0U9N0</accession>
<protein>
    <submittedName>
        <fullName evidence="1">Nucleotidyltransferase domain-containing protein</fullName>
    </submittedName>
</protein>
<comment type="caution">
    <text evidence="1">The sequence shown here is derived from an EMBL/GenBank/DDBJ whole genome shotgun (WGS) entry which is preliminary data.</text>
</comment>
<dbReference type="GO" id="GO:0016740">
    <property type="term" value="F:transferase activity"/>
    <property type="evidence" value="ECO:0007669"/>
    <property type="project" value="UniProtKB-KW"/>
</dbReference>
<keyword evidence="2" id="KW-1185">Reference proteome</keyword>
<reference evidence="1 2" key="1">
    <citation type="submission" date="2018-10" db="EMBL/GenBank/DDBJ databases">
        <authorList>
            <consortium name="IHU Genomes"/>
        </authorList>
    </citation>
    <scope>NUCLEOTIDE SEQUENCE [LARGE SCALE GENOMIC DNA]</scope>
    <source>
        <strain evidence="1 2">A1</strain>
    </source>
</reference>
<dbReference type="PANTHER" id="PTHR34817:SF2">
    <property type="entry name" value="NUCLEOTIDYLTRANSFERASE"/>
    <property type="match status" value="1"/>
</dbReference>
<dbReference type="Proteomes" id="UP000594342">
    <property type="component" value="Unassembled WGS sequence"/>
</dbReference>
<evidence type="ECO:0000313" key="1">
    <source>
        <dbReference type="EMBL" id="VBB18687.1"/>
    </source>
</evidence>
<name>A0A5K0U9N0_9VIRU</name>
<keyword evidence="1" id="KW-0808">Transferase</keyword>
<dbReference type="InterPro" id="IPR018775">
    <property type="entry name" value="RlaP"/>
</dbReference>
<proteinExistence type="predicted"/>